<organism evidence="1 2">
    <name type="scientific">Elysia crispata</name>
    <name type="common">lettuce slug</name>
    <dbReference type="NCBI Taxonomy" id="231223"/>
    <lineage>
        <taxon>Eukaryota</taxon>
        <taxon>Metazoa</taxon>
        <taxon>Spiralia</taxon>
        <taxon>Lophotrochozoa</taxon>
        <taxon>Mollusca</taxon>
        <taxon>Gastropoda</taxon>
        <taxon>Heterobranchia</taxon>
        <taxon>Euthyneura</taxon>
        <taxon>Panpulmonata</taxon>
        <taxon>Sacoglossa</taxon>
        <taxon>Placobranchoidea</taxon>
        <taxon>Plakobranchidae</taxon>
        <taxon>Elysia</taxon>
    </lineage>
</organism>
<sequence>MSRIKISDQHCSTVWKQSAPSTLGDKMPEISRNVPTTHWGSDELPWPNFVGLVPSDLSELSEAFSP</sequence>
<dbReference type="Proteomes" id="UP001283361">
    <property type="component" value="Unassembled WGS sequence"/>
</dbReference>
<reference evidence="1" key="1">
    <citation type="journal article" date="2023" name="G3 (Bethesda)">
        <title>A reference genome for the long-term kleptoplast-retaining sea slug Elysia crispata morphotype clarki.</title>
        <authorList>
            <person name="Eastman K.E."/>
            <person name="Pendleton A.L."/>
            <person name="Shaikh M.A."/>
            <person name="Suttiyut T."/>
            <person name="Ogas R."/>
            <person name="Tomko P."/>
            <person name="Gavelis G."/>
            <person name="Widhalm J.R."/>
            <person name="Wisecaver J.H."/>
        </authorList>
    </citation>
    <scope>NUCLEOTIDE SEQUENCE</scope>
    <source>
        <strain evidence="1">ECLA1</strain>
    </source>
</reference>
<protein>
    <submittedName>
        <fullName evidence="1">Uncharacterized protein</fullName>
    </submittedName>
</protein>
<evidence type="ECO:0000313" key="2">
    <source>
        <dbReference type="Proteomes" id="UP001283361"/>
    </source>
</evidence>
<gene>
    <name evidence="1" type="ORF">RRG08_021422</name>
</gene>
<keyword evidence="2" id="KW-1185">Reference proteome</keyword>
<dbReference type="AlphaFoldDB" id="A0AAE1A6X8"/>
<dbReference type="EMBL" id="JAWDGP010002600">
    <property type="protein sequence ID" value="KAK3781776.1"/>
    <property type="molecule type" value="Genomic_DNA"/>
</dbReference>
<evidence type="ECO:0000313" key="1">
    <source>
        <dbReference type="EMBL" id="KAK3781776.1"/>
    </source>
</evidence>
<proteinExistence type="predicted"/>
<accession>A0AAE1A6X8</accession>
<comment type="caution">
    <text evidence="1">The sequence shown here is derived from an EMBL/GenBank/DDBJ whole genome shotgun (WGS) entry which is preliminary data.</text>
</comment>
<name>A0AAE1A6X8_9GAST</name>